<dbReference type="GO" id="GO:0051536">
    <property type="term" value="F:iron-sulfur cluster binding"/>
    <property type="evidence" value="ECO:0007669"/>
    <property type="project" value="InterPro"/>
</dbReference>
<dbReference type="SUPFAM" id="SSF56507">
    <property type="entry name" value="Methionine synthase activation domain-like"/>
    <property type="match status" value="1"/>
</dbReference>
<dbReference type="InterPro" id="IPR036010">
    <property type="entry name" value="2Fe-2S_ferredoxin-like_sf"/>
</dbReference>
<evidence type="ECO:0000313" key="2">
    <source>
        <dbReference type="EMBL" id="QUI21982.1"/>
    </source>
</evidence>
<dbReference type="Gene3D" id="3.10.20.30">
    <property type="match status" value="1"/>
</dbReference>
<dbReference type="CDD" id="cd00207">
    <property type="entry name" value="fer2"/>
    <property type="match status" value="1"/>
</dbReference>
<gene>
    <name evidence="2" type="ORF">HZI73_06560</name>
</gene>
<dbReference type="Pfam" id="PF17651">
    <property type="entry name" value="Raco_middle"/>
    <property type="match status" value="1"/>
</dbReference>
<protein>
    <submittedName>
        <fullName evidence="2">DUF4445 domain-containing protein</fullName>
    </submittedName>
</protein>
<dbReference type="PANTHER" id="PTHR42895:SF2">
    <property type="entry name" value="IRON-SULFUR CLUSTER PROTEIN"/>
    <property type="match status" value="1"/>
</dbReference>
<dbReference type="PROSITE" id="PS51085">
    <property type="entry name" value="2FE2S_FER_2"/>
    <property type="match status" value="1"/>
</dbReference>
<name>A0A8J8MIC4_9FIRM</name>
<dbReference type="GO" id="GO:0008705">
    <property type="term" value="F:methionine synthase activity"/>
    <property type="evidence" value="ECO:0007669"/>
    <property type="project" value="InterPro"/>
</dbReference>
<organism evidence="2 3">
    <name type="scientific">Vallitalea pronyensis</name>
    <dbReference type="NCBI Taxonomy" id="1348613"/>
    <lineage>
        <taxon>Bacteria</taxon>
        <taxon>Bacillati</taxon>
        <taxon>Bacillota</taxon>
        <taxon>Clostridia</taxon>
        <taxon>Lachnospirales</taxon>
        <taxon>Vallitaleaceae</taxon>
        <taxon>Vallitalea</taxon>
    </lineage>
</organism>
<dbReference type="PANTHER" id="PTHR42895">
    <property type="entry name" value="IRON-SULFUR CLUSTER-BINDING PROTEIN-RELATED"/>
    <property type="match status" value="1"/>
</dbReference>
<accession>A0A8J8MIC4</accession>
<dbReference type="Proteomes" id="UP000683246">
    <property type="component" value="Chromosome"/>
</dbReference>
<keyword evidence="3" id="KW-1185">Reference proteome</keyword>
<dbReference type="Pfam" id="PF14574">
    <property type="entry name" value="RACo_C_ter"/>
    <property type="match status" value="1"/>
</dbReference>
<feature type="domain" description="2Fe-2S ferredoxin-type" evidence="1">
    <location>
        <begin position="202"/>
        <end position="297"/>
    </location>
</feature>
<dbReference type="InterPro" id="IPR012675">
    <property type="entry name" value="Beta-grasp_dom_sf"/>
</dbReference>
<proteinExistence type="predicted"/>
<dbReference type="RefSeq" id="WP_212697454.1">
    <property type="nucleotide sequence ID" value="NZ_CP058649.1"/>
</dbReference>
<dbReference type="EMBL" id="CP058649">
    <property type="protein sequence ID" value="QUI21982.1"/>
    <property type="molecule type" value="Genomic_DNA"/>
</dbReference>
<dbReference type="KEGG" id="vpy:HZI73_06560"/>
<dbReference type="InterPro" id="IPR043129">
    <property type="entry name" value="ATPase_NBD"/>
</dbReference>
<dbReference type="Gene3D" id="3.40.109.40">
    <property type="match status" value="1"/>
</dbReference>
<evidence type="ECO:0000313" key="3">
    <source>
        <dbReference type="Proteomes" id="UP000683246"/>
    </source>
</evidence>
<reference evidence="2" key="1">
    <citation type="submission" date="2020-07" db="EMBL/GenBank/DDBJ databases">
        <title>Vallitalea pronyensis genome.</title>
        <authorList>
            <person name="Postec A."/>
        </authorList>
    </citation>
    <scope>NUCLEOTIDE SEQUENCE</scope>
    <source>
        <strain evidence="2">FatNI3</strain>
    </source>
</reference>
<dbReference type="AlphaFoldDB" id="A0A8J8MIC4"/>
<sequence>MKIKLEKTQNKKIVMDMMQCYEDSPNYSEYSQIYDDVIKETLEHISPVGYYTERDNEDYIDSSCEKVIFCIVSLGCYLDEKVKEYFADNDFLKGMMLNTIGDQMLFDNSSSLYNRLKKEYTRQGIHLTSRVEPGTCEIDIKFQKHILDVINEEENTDIDLTSGYMFSPGKTLSFYYGASANIEPSLIDHDCRKCSNTTCAFRKITLTIRQGQEVHELQVKKGVNLLNILRTHEFPIDAYCSGKKSCGKCKVKLLSEPMPLSDEEKKLLTDQDMAQGIILACFHHLYEDTTIEIKPKKTASKIQSDYHINATAQPKYTLLNVPGITESADNNKSATALINACLQHPYDYTLHGLKDLSHIKNLKKDMQLLCRDNQTILRVHDETIRAYGVGIDIGTTTVVITLIDLIHHQEIGIYKHVNPQAPYGADVISRINYAVKDPESIQTSLIRKEISSGIHTLLEKHHIASEDIVDITISGNTTMQYLLMGLNPYKLSISPFTTMDLSLQQYHTKELFEDKDLDCQVTLLPGISAYIGSDITSGFYYSDLLHQKGNVLFIDIGTNGEIALKTDHKILCAATAAGPAFEGANIKCGMGSIEGAICSITSDNDTLSYDVIGHSSPKGICGSALVDITAELLNNNHLDTTGKLVDSDKFVIYKDHDTEIALYQEDIRQLQLAKSAVAAGVSVLVKEAGLTFDQIDTLLLAGGFGSNLNVANAVTIGLIQKELIDKTRVIGNSSLGGSVNYMIEQNSDDIFDVIASKCHYIELSTNMVFNEEYIMNMYF</sequence>
<dbReference type="Pfam" id="PF00111">
    <property type="entry name" value="Fer2"/>
    <property type="match status" value="1"/>
</dbReference>
<evidence type="ECO:0000259" key="1">
    <source>
        <dbReference type="PROSITE" id="PS51085"/>
    </source>
</evidence>
<dbReference type="SUPFAM" id="SSF54292">
    <property type="entry name" value="2Fe-2S ferredoxin-like"/>
    <property type="match status" value="1"/>
</dbReference>
<dbReference type="InterPro" id="IPR052911">
    <property type="entry name" value="Corrinoid_activation_enz"/>
</dbReference>
<dbReference type="InterPro" id="IPR041414">
    <property type="entry name" value="Raco-like_middle"/>
</dbReference>
<dbReference type="InterPro" id="IPR001041">
    <property type="entry name" value="2Fe-2S_ferredoxin-type"/>
</dbReference>
<dbReference type="InterPro" id="IPR027980">
    <property type="entry name" value="RACo_C"/>
</dbReference>
<dbReference type="InterPro" id="IPR042259">
    <property type="entry name" value="Raco-like_middle_sf"/>
</dbReference>
<dbReference type="Gene3D" id="3.30.420.480">
    <property type="entry name" value="Domain of unknown function (DUF4445)"/>
    <property type="match status" value="1"/>
</dbReference>
<dbReference type="SUPFAM" id="SSF53067">
    <property type="entry name" value="Actin-like ATPase domain"/>
    <property type="match status" value="1"/>
</dbReference>
<dbReference type="InterPro" id="IPR037010">
    <property type="entry name" value="VitB12-dep_Met_synth_activ_sf"/>
</dbReference>